<feature type="transmembrane region" description="Helical" evidence="6">
    <location>
        <begin position="273"/>
        <end position="296"/>
    </location>
</feature>
<dbReference type="EMBL" id="JADWYR010000002">
    <property type="protein sequence ID" value="MBG9377564.1"/>
    <property type="molecule type" value="Genomic_DNA"/>
</dbReference>
<dbReference type="Pfam" id="PF02687">
    <property type="entry name" value="FtsX"/>
    <property type="match status" value="2"/>
</dbReference>
<dbReference type="InterPro" id="IPR050250">
    <property type="entry name" value="Macrolide_Exporter_MacB"/>
</dbReference>
<dbReference type="PANTHER" id="PTHR30572:SF18">
    <property type="entry name" value="ABC-TYPE MACROLIDE FAMILY EXPORT SYSTEM PERMEASE COMPONENT 2"/>
    <property type="match status" value="1"/>
</dbReference>
<dbReference type="InterPro" id="IPR003838">
    <property type="entry name" value="ABC3_permease_C"/>
</dbReference>
<feature type="transmembrane region" description="Helical" evidence="6">
    <location>
        <begin position="701"/>
        <end position="725"/>
    </location>
</feature>
<dbReference type="PANTHER" id="PTHR30572">
    <property type="entry name" value="MEMBRANE COMPONENT OF TRANSPORTER-RELATED"/>
    <property type="match status" value="1"/>
</dbReference>
<dbReference type="RefSeq" id="WP_196991643.1">
    <property type="nucleotide sequence ID" value="NZ_JADWYR010000002.1"/>
</dbReference>
<gene>
    <name evidence="9" type="ORF">I5907_15070</name>
</gene>
<evidence type="ECO:0000313" key="9">
    <source>
        <dbReference type="EMBL" id="MBG9377564.1"/>
    </source>
</evidence>
<name>A0A931GY74_9BACT</name>
<keyword evidence="5 6" id="KW-0472">Membrane</keyword>
<evidence type="ECO:0000256" key="4">
    <source>
        <dbReference type="ARBA" id="ARBA00022989"/>
    </source>
</evidence>
<evidence type="ECO:0000256" key="3">
    <source>
        <dbReference type="ARBA" id="ARBA00022692"/>
    </source>
</evidence>
<feature type="domain" description="MacB-like periplasmic core" evidence="8">
    <location>
        <begin position="7"/>
        <end position="230"/>
    </location>
</feature>
<dbReference type="GO" id="GO:0022857">
    <property type="term" value="F:transmembrane transporter activity"/>
    <property type="evidence" value="ECO:0007669"/>
    <property type="project" value="TreeGrafter"/>
</dbReference>
<evidence type="ECO:0000256" key="1">
    <source>
        <dbReference type="ARBA" id="ARBA00004651"/>
    </source>
</evidence>
<dbReference type="Proteomes" id="UP000628448">
    <property type="component" value="Unassembled WGS sequence"/>
</dbReference>
<feature type="transmembrane region" description="Helical" evidence="6">
    <location>
        <begin position="650"/>
        <end position="673"/>
    </location>
</feature>
<proteinExistence type="predicted"/>
<evidence type="ECO:0000256" key="2">
    <source>
        <dbReference type="ARBA" id="ARBA00022475"/>
    </source>
</evidence>
<dbReference type="GO" id="GO:0005886">
    <property type="term" value="C:plasma membrane"/>
    <property type="evidence" value="ECO:0007669"/>
    <property type="project" value="UniProtKB-SubCell"/>
</dbReference>
<accession>A0A931GY74</accession>
<evidence type="ECO:0000256" key="6">
    <source>
        <dbReference type="SAM" id="Phobius"/>
    </source>
</evidence>
<keyword evidence="4 6" id="KW-1133">Transmembrane helix</keyword>
<comment type="subcellular location">
    <subcellularLocation>
        <location evidence="1">Cell membrane</location>
        <topology evidence="1">Multi-pass membrane protein</topology>
    </subcellularLocation>
</comment>
<evidence type="ECO:0000313" key="10">
    <source>
        <dbReference type="Proteomes" id="UP000628448"/>
    </source>
</evidence>
<sequence length="772" mass="84095">MRHKLFSFINIFGLSLSLLVCLLIMSQVLEDLSYDTFSPYAHNTYRVLTNITELKNKKQYQLASSPLPLKGELQRNEQVVQYATQLYPALKGNATFEGKKLPVNAAFTDASFFKVFGFGLLSGNEDDALAVTNGIVISKATAQKFFGNANPVGKTLDFGKMGLYQVTGVLKDNPGKSHLDFDAYASILATEQLRKSNVLPALSASWNTLNDGYTYAVVKPGISSAAFQGLLSRIQQRPELRSAEGSISFTAQPLLDIVPGSDNIYNEISRGNVWAKVLTVIGVGLIILLAACFNYTNLTIARALTRAKEVGVRKVSGATRMQVFMQYIVESMVIAFAALFFACCFIPILQPGFHFTVQLMLFAGVFTFITALAAGSFPSWILSAFKPVQVLKNVSVQKLFGNISLQKALMIFQFSLSILVVMFLSVYYRQFSYLGTIDTGFTAANIITIPASANDKIFVNEIAKISGVKMFNRQSDDFGIRGSGSLQLFLDKPVNGQGIAADYYFADAGTVPLHGLKLVAGSNFDNDNAAAESAVLINRKAVAVLGFKDAAAAINKTVWLNDSTQVAIIGVLADFYDKGAARNINPLVLRNNEAGYNYINILVNAAGKDKTLQEVSRVWKTVNPHAPFEYEWLDQKIAARENQSGTYTQMGFLAFVTISIAALGLLGLVIYTVETKQKEISIRKVIGASVNQLMFLLSKGFVKLIVIAGLIATPVGLILSVLFLQNFPNRVSIGAGTVLVGFIFLLLIGLVTILSNTYRASSANPVKNLRVE</sequence>
<dbReference type="Pfam" id="PF12704">
    <property type="entry name" value="MacB_PCD"/>
    <property type="match status" value="1"/>
</dbReference>
<dbReference type="AlphaFoldDB" id="A0A931GY74"/>
<comment type="caution">
    <text evidence="9">The sequence shown here is derived from an EMBL/GenBank/DDBJ whole genome shotgun (WGS) entry which is preliminary data.</text>
</comment>
<protein>
    <submittedName>
        <fullName evidence="9">ABC transporter permease</fullName>
    </submittedName>
</protein>
<feature type="domain" description="ABC3 transporter permease C-terminal" evidence="7">
    <location>
        <begin position="283"/>
        <end position="373"/>
    </location>
</feature>
<keyword evidence="2" id="KW-1003">Cell membrane</keyword>
<feature type="domain" description="ABC3 transporter permease C-terminal" evidence="7">
    <location>
        <begin position="652"/>
        <end position="765"/>
    </location>
</feature>
<organism evidence="9 10">
    <name type="scientific">Panacibacter microcysteis</name>
    <dbReference type="NCBI Taxonomy" id="2793269"/>
    <lineage>
        <taxon>Bacteria</taxon>
        <taxon>Pseudomonadati</taxon>
        <taxon>Bacteroidota</taxon>
        <taxon>Chitinophagia</taxon>
        <taxon>Chitinophagales</taxon>
        <taxon>Chitinophagaceae</taxon>
        <taxon>Panacibacter</taxon>
    </lineage>
</organism>
<evidence type="ECO:0000256" key="5">
    <source>
        <dbReference type="ARBA" id="ARBA00023136"/>
    </source>
</evidence>
<feature type="transmembrane region" description="Helical" evidence="6">
    <location>
        <begin position="408"/>
        <end position="428"/>
    </location>
</feature>
<evidence type="ECO:0000259" key="7">
    <source>
        <dbReference type="Pfam" id="PF02687"/>
    </source>
</evidence>
<feature type="transmembrane region" description="Helical" evidence="6">
    <location>
        <begin position="327"/>
        <end position="349"/>
    </location>
</feature>
<keyword evidence="3 6" id="KW-0812">Transmembrane</keyword>
<feature type="transmembrane region" description="Helical" evidence="6">
    <location>
        <begin position="731"/>
        <end position="754"/>
    </location>
</feature>
<evidence type="ECO:0000259" key="8">
    <source>
        <dbReference type="Pfam" id="PF12704"/>
    </source>
</evidence>
<reference evidence="9" key="1">
    <citation type="submission" date="2020-11" db="EMBL/GenBank/DDBJ databases">
        <title>Bacterial whole genome sequence for Panacibacter sp. DH6.</title>
        <authorList>
            <person name="Le V."/>
            <person name="Ko S."/>
            <person name="Ahn C.-Y."/>
            <person name="Oh H.-M."/>
        </authorList>
    </citation>
    <scope>NUCLEOTIDE SEQUENCE</scope>
    <source>
        <strain evidence="9">DH6</strain>
    </source>
</reference>
<dbReference type="InterPro" id="IPR025857">
    <property type="entry name" value="MacB_PCD"/>
</dbReference>
<keyword evidence="10" id="KW-1185">Reference proteome</keyword>
<feature type="transmembrane region" description="Helical" evidence="6">
    <location>
        <begin position="355"/>
        <end position="382"/>
    </location>
</feature>